<dbReference type="PANTHER" id="PTHR20857">
    <property type="entry name" value="THIAMINE-PHOSPHATE PYROPHOSPHORYLASE"/>
    <property type="match status" value="1"/>
</dbReference>
<evidence type="ECO:0000256" key="1">
    <source>
        <dbReference type="ARBA" id="ARBA00004948"/>
    </source>
</evidence>
<dbReference type="CDD" id="cd00564">
    <property type="entry name" value="TMP_TenI"/>
    <property type="match status" value="1"/>
</dbReference>
<keyword evidence="5" id="KW-1185">Reference proteome</keyword>
<dbReference type="Proteomes" id="UP001374803">
    <property type="component" value="Chromosome"/>
</dbReference>
<gene>
    <name evidence="4" type="ORF">LVJ94_16230</name>
</gene>
<evidence type="ECO:0000313" key="5">
    <source>
        <dbReference type="Proteomes" id="UP001374803"/>
    </source>
</evidence>
<feature type="domain" description="Thiamine phosphate synthase/TenI" evidence="3">
    <location>
        <begin position="10"/>
        <end position="190"/>
    </location>
</feature>
<dbReference type="Gene3D" id="3.20.20.70">
    <property type="entry name" value="Aldolase class I"/>
    <property type="match status" value="1"/>
</dbReference>
<accession>A0ABZ2LHZ8</accession>
<reference evidence="4" key="1">
    <citation type="submission" date="2021-12" db="EMBL/GenBank/DDBJ databases">
        <title>Discovery of the Pendulisporaceae a myxobacterial family with distinct sporulation behavior and unique specialized metabolism.</title>
        <authorList>
            <person name="Garcia R."/>
            <person name="Popoff A."/>
            <person name="Bader C.D."/>
            <person name="Loehr J."/>
            <person name="Walesch S."/>
            <person name="Walt C."/>
            <person name="Boldt J."/>
            <person name="Bunk B."/>
            <person name="Haeckl F.J.F.P.J."/>
            <person name="Gunesch A.P."/>
            <person name="Birkelbach J."/>
            <person name="Nuebel U."/>
            <person name="Pietschmann T."/>
            <person name="Bach T."/>
            <person name="Mueller R."/>
        </authorList>
    </citation>
    <scope>NUCLEOTIDE SEQUENCE</scope>
    <source>
        <strain evidence="4">MSr11367</strain>
    </source>
</reference>
<dbReference type="EMBL" id="CP089983">
    <property type="protein sequence ID" value="WXB08775.1"/>
    <property type="molecule type" value="Genomic_DNA"/>
</dbReference>
<evidence type="ECO:0000313" key="4">
    <source>
        <dbReference type="EMBL" id="WXB08775.1"/>
    </source>
</evidence>
<organism evidence="4 5">
    <name type="scientific">Pendulispora rubella</name>
    <dbReference type="NCBI Taxonomy" id="2741070"/>
    <lineage>
        <taxon>Bacteria</taxon>
        <taxon>Pseudomonadati</taxon>
        <taxon>Myxococcota</taxon>
        <taxon>Myxococcia</taxon>
        <taxon>Myxococcales</taxon>
        <taxon>Sorangiineae</taxon>
        <taxon>Pendulisporaceae</taxon>
        <taxon>Pendulispora</taxon>
    </lineage>
</organism>
<dbReference type="InterPro" id="IPR013785">
    <property type="entry name" value="Aldolase_TIM"/>
</dbReference>
<dbReference type="PANTHER" id="PTHR20857:SF15">
    <property type="entry name" value="THIAMINE-PHOSPHATE SYNTHASE"/>
    <property type="match status" value="1"/>
</dbReference>
<evidence type="ECO:0000256" key="2">
    <source>
        <dbReference type="ARBA" id="ARBA00022977"/>
    </source>
</evidence>
<dbReference type="InterPro" id="IPR022998">
    <property type="entry name" value="ThiamineP_synth_TenI"/>
</dbReference>
<name>A0ABZ2LHZ8_9BACT</name>
<comment type="pathway">
    <text evidence="1">Cofactor biosynthesis; thiamine diphosphate biosynthesis.</text>
</comment>
<evidence type="ECO:0000259" key="3">
    <source>
        <dbReference type="Pfam" id="PF02581"/>
    </source>
</evidence>
<dbReference type="SUPFAM" id="SSF51391">
    <property type="entry name" value="Thiamin phosphate synthase"/>
    <property type="match status" value="1"/>
</dbReference>
<dbReference type="RefSeq" id="WP_394838451.1">
    <property type="nucleotide sequence ID" value="NZ_CP089929.1"/>
</dbReference>
<dbReference type="Pfam" id="PF02581">
    <property type="entry name" value="TMP-TENI"/>
    <property type="match status" value="1"/>
</dbReference>
<proteinExistence type="predicted"/>
<dbReference type="InterPro" id="IPR036206">
    <property type="entry name" value="ThiamineP_synth_sf"/>
</dbReference>
<protein>
    <submittedName>
        <fullName evidence="4">Thiamine phosphate synthase</fullName>
    </submittedName>
</protein>
<sequence>MPRRASRVLLITDPSYAAGHVDAVVGTVADALGPRFAVQLRDKEASSGELRVRARALRALTRAGGASFIVNGSPELAAEVDADGVHLPGFAVDPSVLERARAIVGPARAIHVPVHARDEVVLARDGGADAVLVSPIFDSPGKGPARGVAALAEARALAHLWLYALGGIDALHVAECHRAGADGVAIIRALLDAPDPVATARALISPWTRTPQPSP</sequence>
<keyword evidence="2" id="KW-0784">Thiamine biosynthesis</keyword>